<dbReference type="RefSeq" id="YP_010359867.1">
    <property type="nucleotide sequence ID" value="NC_062777.1"/>
</dbReference>
<dbReference type="EMBL" id="MZ130487">
    <property type="protein sequence ID" value="QWM90295.1"/>
    <property type="molecule type" value="Genomic_DNA"/>
</dbReference>
<proteinExistence type="predicted"/>
<dbReference type="Proteomes" id="UP000827441">
    <property type="component" value="Segment"/>
</dbReference>
<dbReference type="GeneID" id="75690793"/>
<organism evidence="1 2">
    <name type="scientific">uncultured phage cr25_1</name>
    <dbReference type="NCBI Taxonomy" id="2986395"/>
    <lineage>
        <taxon>Viruses</taxon>
        <taxon>Duplodnaviria</taxon>
        <taxon>Heunggongvirae</taxon>
        <taxon>Uroviricota</taxon>
        <taxon>Caudoviricetes</taxon>
        <taxon>Crassvirales</taxon>
        <taxon>Crevaviridae</taxon>
        <taxon>Coarsevirinae</taxon>
        <taxon>Junduvirus</taxon>
        <taxon>Junduvirus copri</taxon>
    </lineage>
</organism>
<accession>A0AAE7V365</accession>
<gene>
    <name evidence="1" type="primary">gp_23228</name>
</gene>
<sequence>MIVYIKDRVSEEVIFKTNEISVVYGNELIFKRQKASKILADALSNSILFLVHREASHFISYTAEIDHSIVTLTKNLIAVVFDLDNAEYNKKYLEYMYICNKFINEIKNTSNSSL</sequence>
<reference evidence="1 2" key="1">
    <citation type="submission" date="2021-04" db="EMBL/GenBank/DDBJ databases">
        <authorList>
            <person name="Shkoporov A.N."/>
            <person name="Stockdale S.R."/>
            <person name="Guerin E."/>
            <person name="Ross R.P."/>
            <person name="Hill C."/>
        </authorList>
    </citation>
    <scope>NUCLEOTIDE SEQUENCE [LARGE SCALE GENOMIC DNA]</scope>
    <source>
        <strain evidence="2">cr25_1</strain>
    </source>
</reference>
<keyword evidence="2" id="KW-1185">Reference proteome</keyword>
<dbReference type="KEGG" id="vg:75690793"/>
<name>A0AAE7V365_9CAUD</name>
<protein>
    <submittedName>
        <fullName evidence="1">Uncharacterized protein</fullName>
    </submittedName>
</protein>
<evidence type="ECO:0000313" key="2">
    <source>
        <dbReference type="Proteomes" id="UP000827441"/>
    </source>
</evidence>
<evidence type="ECO:0000313" key="1">
    <source>
        <dbReference type="EMBL" id="QWM90295.1"/>
    </source>
</evidence>